<dbReference type="Proteomes" id="UP000078555">
    <property type="component" value="Unassembled WGS sequence"/>
</dbReference>
<name>A0A1A8YQ54_PLAOA</name>
<feature type="compositionally biased region" description="Basic and acidic residues" evidence="1">
    <location>
        <begin position="208"/>
        <end position="217"/>
    </location>
</feature>
<organism evidence="3 4">
    <name type="scientific">Plasmodium ovale wallikeri</name>
    <dbReference type="NCBI Taxonomy" id="864142"/>
    <lineage>
        <taxon>Eukaryota</taxon>
        <taxon>Sar</taxon>
        <taxon>Alveolata</taxon>
        <taxon>Apicomplexa</taxon>
        <taxon>Aconoidasida</taxon>
        <taxon>Haemosporida</taxon>
        <taxon>Plasmodiidae</taxon>
        <taxon>Plasmodium</taxon>
        <taxon>Plasmodium (Plasmodium)</taxon>
    </lineage>
</organism>
<proteinExistence type="predicted"/>
<dbReference type="EMBL" id="FLRE01000064">
    <property type="protein sequence ID" value="SBT33555.1"/>
    <property type="molecule type" value="Genomic_DNA"/>
</dbReference>
<evidence type="ECO:0000313" key="5">
    <source>
        <dbReference type="Proteomes" id="UP000078555"/>
    </source>
</evidence>
<dbReference type="Proteomes" id="UP000078550">
    <property type="component" value="Unassembled WGS sequence"/>
</dbReference>
<dbReference type="EMBL" id="FLRD01000052">
    <property type="protein sequence ID" value="SBT33183.1"/>
    <property type="molecule type" value="Genomic_DNA"/>
</dbReference>
<protein>
    <submittedName>
        <fullName evidence="3">PIR Superfamily Protein</fullName>
    </submittedName>
</protein>
<evidence type="ECO:0000313" key="4">
    <source>
        <dbReference type="Proteomes" id="UP000078550"/>
    </source>
</evidence>
<dbReference type="InterPro" id="IPR008780">
    <property type="entry name" value="Plasmodium_Vir"/>
</dbReference>
<reference evidence="3" key="2">
    <citation type="submission" date="2016-05" db="EMBL/GenBank/DDBJ databases">
        <authorList>
            <person name="Lavstsen T."/>
            <person name="Jespersen J.S."/>
        </authorList>
    </citation>
    <scope>NUCLEOTIDE SEQUENCE [LARGE SCALE GENOMIC DNA]</scope>
</reference>
<feature type="compositionally biased region" description="Basic and acidic residues" evidence="1">
    <location>
        <begin position="226"/>
        <end position="235"/>
    </location>
</feature>
<dbReference type="AlphaFoldDB" id="A0A1A8YQ54"/>
<sequence>MFFQIQLDPNNLKDLPSNELYDEFTKGVILFDYNNYCRDVFSTYKDNEAIKKLYATYAKNFKIITGIQDVNSRITRCNHFLYWMYNKHKKDKDYDCCSFGGKCNHYFKCEEKYDPNNLLLELKYEYYLSGKQPKVTVVSRAMKQNDTSTDQKYHENLEASPANSNQTSGILQQFYGLYNSSSFHIFFSFSLRFPPLKYWLQKNERKEKKHYDQEELTHNFSPYDTDPEHMDSRNM</sequence>
<dbReference type="Pfam" id="PF05795">
    <property type="entry name" value="Plasmodium_Vir"/>
    <property type="match status" value="1"/>
</dbReference>
<keyword evidence="5" id="KW-1185">Reference proteome</keyword>
<feature type="region of interest" description="Disordered" evidence="1">
    <location>
        <begin position="208"/>
        <end position="235"/>
    </location>
</feature>
<gene>
    <name evidence="2" type="ORF">POVWA1_015820</name>
    <name evidence="3" type="ORF">POVWA2_015320</name>
</gene>
<evidence type="ECO:0000256" key="1">
    <source>
        <dbReference type="SAM" id="MobiDB-lite"/>
    </source>
</evidence>
<evidence type="ECO:0000313" key="2">
    <source>
        <dbReference type="EMBL" id="SBT33183.1"/>
    </source>
</evidence>
<reference evidence="4 5" key="1">
    <citation type="submission" date="2016-05" db="EMBL/GenBank/DDBJ databases">
        <authorList>
            <person name="Naeem Raeece"/>
        </authorList>
    </citation>
    <scope>NUCLEOTIDE SEQUENCE [LARGE SCALE GENOMIC DNA]</scope>
</reference>
<evidence type="ECO:0000313" key="3">
    <source>
        <dbReference type="EMBL" id="SBT33555.1"/>
    </source>
</evidence>
<accession>A0A1A8YQ54</accession>